<dbReference type="Pfam" id="PF07705">
    <property type="entry name" value="CARDB"/>
    <property type="match status" value="1"/>
</dbReference>
<accession>A0A0F9BAI3</accession>
<gene>
    <name evidence="4" type="ORF">LCGC14_2470270</name>
</gene>
<dbReference type="EMBL" id="LAZR01038663">
    <property type="protein sequence ID" value="KKL18959.1"/>
    <property type="molecule type" value="Genomic_DNA"/>
</dbReference>
<feature type="transmembrane region" description="Helical" evidence="2">
    <location>
        <begin position="167"/>
        <end position="188"/>
    </location>
</feature>
<keyword evidence="2" id="KW-1133">Transmembrane helix</keyword>
<sequence>VVDAENDTVTASVTHFTTFAVVGTAASLPLPRRETPASLSLSDLTIQPQGVEPGEPVTVTVSVANTGDARGTLALQIDGVIEATMTVAGNTSETVSFTVTREEPGEYTVAVGSLTGSFTVATPEVAPPPEKEEPTPEPAVDVASPPEVDEKELPVGKEPIEPAGSKWPLVGGIIAGVVVVGVFFFFFWRDSEGWNIPKQ</sequence>
<organism evidence="4">
    <name type="scientific">marine sediment metagenome</name>
    <dbReference type="NCBI Taxonomy" id="412755"/>
    <lineage>
        <taxon>unclassified sequences</taxon>
        <taxon>metagenomes</taxon>
        <taxon>ecological metagenomes</taxon>
    </lineage>
</organism>
<proteinExistence type="predicted"/>
<dbReference type="Gene3D" id="2.60.40.10">
    <property type="entry name" value="Immunoglobulins"/>
    <property type="match status" value="1"/>
</dbReference>
<evidence type="ECO:0000313" key="4">
    <source>
        <dbReference type="EMBL" id="KKL18959.1"/>
    </source>
</evidence>
<dbReference type="InterPro" id="IPR011635">
    <property type="entry name" value="CARDB"/>
</dbReference>
<dbReference type="InterPro" id="IPR013783">
    <property type="entry name" value="Ig-like_fold"/>
</dbReference>
<feature type="region of interest" description="Disordered" evidence="1">
    <location>
        <begin position="121"/>
        <end position="150"/>
    </location>
</feature>
<evidence type="ECO:0000256" key="1">
    <source>
        <dbReference type="SAM" id="MobiDB-lite"/>
    </source>
</evidence>
<evidence type="ECO:0000256" key="2">
    <source>
        <dbReference type="SAM" id="Phobius"/>
    </source>
</evidence>
<dbReference type="AlphaFoldDB" id="A0A0F9BAI3"/>
<reference evidence="4" key="1">
    <citation type="journal article" date="2015" name="Nature">
        <title>Complex archaea that bridge the gap between prokaryotes and eukaryotes.</title>
        <authorList>
            <person name="Spang A."/>
            <person name="Saw J.H."/>
            <person name="Jorgensen S.L."/>
            <person name="Zaremba-Niedzwiedzka K."/>
            <person name="Martijn J."/>
            <person name="Lind A.E."/>
            <person name="van Eijk R."/>
            <person name="Schleper C."/>
            <person name="Guy L."/>
            <person name="Ettema T.J."/>
        </authorList>
    </citation>
    <scope>NUCLEOTIDE SEQUENCE</scope>
</reference>
<keyword evidence="2" id="KW-0812">Transmembrane</keyword>
<feature type="domain" description="CARDB" evidence="3">
    <location>
        <begin position="43"/>
        <end position="111"/>
    </location>
</feature>
<comment type="caution">
    <text evidence="4">The sequence shown here is derived from an EMBL/GenBank/DDBJ whole genome shotgun (WGS) entry which is preliminary data.</text>
</comment>
<keyword evidence="2" id="KW-0472">Membrane</keyword>
<evidence type="ECO:0000259" key="3">
    <source>
        <dbReference type="Pfam" id="PF07705"/>
    </source>
</evidence>
<protein>
    <recommendedName>
        <fullName evidence="3">CARDB domain-containing protein</fullName>
    </recommendedName>
</protein>
<name>A0A0F9BAI3_9ZZZZ</name>
<feature type="non-terminal residue" evidence="4">
    <location>
        <position position="1"/>
    </location>
</feature>